<dbReference type="InterPro" id="IPR051354">
    <property type="entry name" value="Transposase_27_IS1"/>
</dbReference>
<dbReference type="Proteomes" id="UP000243136">
    <property type="component" value="Chromosome"/>
</dbReference>
<dbReference type="GO" id="GO:0004803">
    <property type="term" value="F:transposase activity"/>
    <property type="evidence" value="ECO:0007669"/>
    <property type="project" value="InterPro"/>
</dbReference>
<dbReference type="EMBL" id="CP022388">
    <property type="protein sequence ID" value="ATA91341.1"/>
    <property type="molecule type" value="Genomic_DNA"/>
</dbReference>
<evidence type="ECO:0000313" key="2">
    <source>
        <dbReference type="Proteomes" id="UP000243136"/>
    </source>
</evidence>
<protein>
    <submittedName>
        <fullName evidence="1">IS1 family transposase</fullName>
    </submittedName>
</protein>
<dbReference type="Pfam" id="PF13384">
    <property type="entry name" value="HTH_23"/>
    <property type="match status" value="1"/>
</dbReference>
<dbReference type="Gene3D" id="1.10.10.60">
    <property type="entry name" value="Homeodomain-like"/>
    <property type="match status" value="1"/>
</dbReference>
<dbReference type="InterPro" id="IPR005063">
    <property type="entry name" value="Transposase_27"/>
</dbReference>
<proteinExistence type="predicted"/>
<dbReference type="PANTHER" id="PTHR33293">
    <property type="entry name" value="INSERTION ELEMENT IS1 1 PROTEIN INSB-RELATED"/>
    <property type="match status" value="1"/>
</dbReference>
<dbReference type="AlphaFoldDB" id="A0A250G274"/>
<sequence length="227" mass="26785">MKCTRCESLNKIKAGFVGGRQRYKCKDCGYFFSVEKKSDVKTPEQKRLALQMYLDGLGFRAIGRILNISYGTVYRWVKKWGESVEPPQNEEPIEIVELDEIHSYVQSKKNYCWSWIAIDRLGKKFIGFVCGKRDTETFLELWKKLKNRDINDFCSDYWKSYSEVIPSEKHMESKAETFTVEGYNSRIRHYLARFKRKGKCYSKSKTMLENSLKLLFLKLNSQLNIII</sequence>
<dbReference type="SUPFAM" id="SSF46689">
    <property type="entry name" value="Homeodomain-like"/>
    <property type="match status" value="1"/>
</dbReference>
<dbReference type="GO" id="GO:0003677">
    <property type="term" value="F:DNA binding"/>
    <property type="evidence" value="ECO:0007669"/>
    <property type="project" value="InterPro"/>
</dbReference>
<dbReference type="GO" id="GO:0006313">
    <property type="term" value="P:DNA transposition"/>
    <property type="evidence" value="ECO:0007669"/>
    <property type="project" value="InterPro"/>
</dbReference>
<dbReference type="NCBIfam" id="NF033558">
    <property type="entry name" value="transpos_IS1"/>
    <property type="match status" value="1"/>
</dbReference>
<name>A0A250G274_9FLAO</name>
<dbReference type="PANTHER" id="PTHR33293:SF2">
    <property type="entry name" value="TRANSPOSASE"/>
    <property type="match status" value="1"/>
</dbReference>
<accession>A0A250G274</accession>
<dbReference type="RefSeq" id="WP_095916881.1">
    <property type="nucleotide sequence ID" value="NZ_CP022388.1"/>
</dbReference>
<evidence type="ECO:0000313" key="1">
    <source>
        <dbReference type="EMBL" id="ATA91341.1"/>
    </source>
</evidence>
<dbReference type="Pfam" id="PF03400">
    <property type="entry name" value="DDE_Tnp_IS1"/>
    <property type="match status" value="1"/>
</dbReference>
<reference evidence="2" key="1">
    <citation type="submission" date="2017-06" db="EMBL/GenBank/DDBJ databases">
        <title>Capnocytophaga spp. assemblies.</title>
        <authorList>
            <person name="Gulvik C.A."/>
        </authorList>
    </citation>
    <scope>NUCLEOTIDE SEQUENCE [LARGE SCALE GENOMIC DNA]</scope>
    <source>
        <strain evidence="2">H5594</strain>
    </source>
</reference>
<organism evidence="1 2">
    <name type="scientific">Capnocytophaga canimorsus</name>
    <dbReference type="NCBI Taxonomy" id="28188"/>
    <lineage>
        <taxon>Bacteria</taxon>
        <taxon>Pseudomonadati</taxon>
        <taxon>Bacteroidota</taxon>
        <taxon>Flavobacteriia</taxon>
        <taxon>Flavobacteriales</taxon>
        <taxon>Flavobacteriaceae</taxon>
        <taxon>Capnocytophaga</taxon>
    </lineage>
</organism>
<gene>
    <name evidence="1" type="ORF">CGC56_03670</name>
</gene>
<dbReference type="InterPro" id="IPR009057">
    <property type="entry name" value="Homeodomain-like_sf"/>
</dbReference>